<dbReference type="Pfam" id="PF00782">
    <property type="entry name" value="DSPc"/>
    <property type="match status" value="1"/>
</dbReference>
<dbReference type="EMBL" id="FO082051">
    <property type="protein sequence ID" value="CCE81460.1"/>
    <property type="molecule type" value="Genomic_DNA"/>
</dbReference>
<dbReference type="HOGENOM" id="CLU_032220_0_0_1"/>
<dbReference type="PROSITE" id="PS00383">
    <property type="entry name" value="TYR_PHOSPHATASE_1"/>
    <property type="match status" value="1"/>
</dbReference>
<feature type="region of interest" description="Disordered" evidence="5">
    <location>
        <begin position="148"/>
        <end position="178"/>
    </location>
</feature>
<dbReference type="Proteomes" id="UP000005222">
    <property type="component" value="Chromosome I"/>
</dbReference>
<protein>
    <recommendedName>
        <fullName evidence="2">protein-tyrosine-phosphatase</fullName>
        <ecNumber evidence="2">3.1.3.48</ecNumber>
    </recommendedName>
</protein>
<dbReference type="STRING" id="559304.G8YE61"/>
<dbReference type="OMA" id="INYSPKH"/>
<dbReference type="GO" id="GO:0043409">
    <property type="term" value="P:negative regulation of MAPK cascade"/>
    <property type="evidence" value="ECO:0007669"/>
    <property type="project" value="TreeGrafter"/>
</dbReference>
<dbReference type="SMART" id="SM00195">
    <property type="entry name" value="DSPc"/>
    <property type="match status" value="1"/>
</dbReference>
<evidence type="ECO:0000256" key="4">
    <source>
        <dbReference type="ARBA" id="ARBA00022912"/>
    </source>
</evidence>
<evidence type="ECO:0000256" key="3">
    <source>
        <dbReference type="ARBA" id="ARBA00022801"/>
    </source>
</evidence>
<evidence type="ECO:0000259" key="7">
    <source>
        <dbReference type="PROSITE" id="PS50056"/>
    </source>
</evidence>
<keyword evidence="9" id="KW-1185">Reference proteome</keyword>
<dbReference type="PROSITE" id="PS50056">
    <property type="entry name" value="TYR_PHOSPHATASE_2"/>
    <property type="match status" value="1"/>
</dbReference>
<dbReference type="Gene3D" id="3.90.190.10">
    <property type="entry name" value="Protein tyrosine phosphatase superfamily"/>
    <property type="match status" value="1"/>
</dbReference>
<dbReference type="PANTHER" id="PTHR10159:SF519">
    <property type="entry name" value="DUAL SPECIFICITY PROTEIN PHOSPHATASE MPK3"/>
    <property type="match status" value="1"/>
</dbReference>
<dbReference type="InterPro" id="IPR016130">
    <property type="entry name" value="Tyr_Pase_AS"/>
</dbReference>
<dbReference type="InterPro" id="IPR029021">
    <property type="entry name" value="Prot-tyrosine_phosphatase-like"/>
</dbReference>
<dbReference type="AlphaFoldDB" id="G8YE61"/>
<comment type="similarity">
    <text evidence="1">Belongs to the protein-tyrosine phosphatase family. Non-receptor class dual specificity subfamily.</text>
</comment>
<feature type="region of interest" description="Disordered" evidence="5">
    <location>
        <begin position="1"/>
        <end position="78"/>
    </location>
</feature>
<dbReference type="GO" id="GO:0005829">
    <property type="term" value="C:cytosol"/>
    <property type="evidence" value="ECO:0007669"/>
    <property type="project" value="TreeGrafter"/>
</dbReference>
<evidence type="ECO:0000256" key="1">
    <source>
        <dbReference type="ARBA" id="ARBA00008601"/>
    </source>
</evidence>
<dbReference type="GO" id="GO:0033550">
    <property type="term" value="F:MAP kinase tyrosine phosphatase activity"/>
    <property type="evidence" value="ECO:0007669"/>
    <property type="project" value="TreeGrafter"/>
</dbReference>
<accession>G8YE61</accession>
<dbReference type="SUPFAM" id="SSF52799">
    <property type="entry name" value="(Phosphotyrosine protein) phosphatases II"/>
    <property type="match status" value="1"/>
</dbReference>
<dbReference type="InterPro" id="IPR020422">
    <property type="entry name" value="TYR_PHOSPHATASE_DUAL_dom"/>
</dbReference>
<feature type="compositionally biased region" description="Polar residues" evidence="5">
    <location>
        <begin position="160"/>
        <end position="173"/>
    </location>
</feature>
<organism evidence="8 9">
    <name type="scientific">Pichia sorbitophila (strain ATCC MYA-4447 / BCRC 22081 / CBS 7064 / NBRC 10061 / NRRL Y-12695)</name>
    <name type="common">Hybrid yeast</name>
    <dbReference type="NCBI Taxonomy" id="559304"/>
    <lineage>
        <taxon>Eukaryota</taxon>
        <taxon>Fungi</taxon>
        <taxon>Dikarya</taxon>
        <taxon>Ascomycota</taxon>
        <taxon>Saccharomycotina</taxon>
        <taxon>Pichiomycetes</taxon>
        <taxon>Debaryomycetaceae</taxon>
        <taxon>Millerozyma</taxon>
    </lineage>
</organism>
<evidence type="ECO:0000313" key="8">
    <source>
        <dbReference type="EMBL" id="CCE81460.1"/>
    </source>
</evidence>
<dbReference type="InterPro" id="IPR000340">
    <property type="entry name" value="Dual-sp_phosphatase_cat-dom"/>
</dbReference>
<dbReference type="eggNOG" id="KOG1716">
    <property type="taxonomic scope" value="Eukaryota"/>
</dbReference>
<dbReference type="PANTHER" id="PTHR10159">
    <property type="entry name" value="DUAL SPECIFICITY PROTEIN PHOSPHATASE"/>
    <property type="match status" value="1"/>
</dbReference>
<dbReference type="GO" id="GO:0005634">
    <property type="term" value="C:nucleus"/>
    <property type="evidence" value="ECO:0007669"/>
    <property type="project" value="TreeGrafter"/>
</dbReference>
<evidence type="ECO:0000256" key="2">
    <source>
        <dbReference type="ARBA" id="ARBA00013064"/>
    </source>
</evidence>
<reference evidence="8 9" key="1">
    <citation type="journal article" date="2012" name="G3 (Bethesda)">
        <title>Pichia sorbitophila, an interspecies yeast hybrid reveals early steps of genome resolution following polyploidization.</title>
        <authorList>
            <person name="Leh Louis V."/>
            <person name="Despons L."/>
            <person name="Friedrich A."/>
            <person name="Martin T."/>
            <person name="Durrens P."/>
            <person name="Casaregola S."/>
            <person name="Neuveglise C."/>
            <person name="Fairhead C."/>
            <person name="Marck C."/>
            <person name="Cruz J.A."/>
            <person name="Straub M.L."/>
            <person name="Kugler V."/>
            <person name="Sacerdot C."/>
            <person name="Uzunov Z."/>
            <person name="Thierry A."/>
            <person name="Weiss S."/>
            <person name="Bleykasten C."/>
            <person name="De Montigny J."/>
            <person name="Jacques N."/>
            <person name="Jung P."/>
            <person name="Lemaire M."/>
            <person name="Mallet S."/>
            <person name="Morel G."/>
            <person name="Richard G.F."/>
            <person name="Sarkar A."/>
            <person name="Savel G."/>
            <person name="Schacherer J."/>
            <person name="Seret M.L."/>
            <person name="Talla E."/>
            <person name="Samson G."/>
            <person name="Jubin C."/>
            <person name="Poulain J."/>
            <person name="Vacherie B."/>
            <person name="Barbe V."/>
            <person name="Pelletier E."/>
            <person name="Sherman D.J."/>
            <person name="Westhof E."/>
            <person name="Weissenbach J."/>
            <person name="Baret P.V."/>
            <person name="Wincker P."/>
            <person name="Gaillardin C."/>
            <person name="Dujon B."/>
            <person name="Souciet J.L."/>
        </authorList>
    </citation>
    <scope>NUCLEOTIDE SEQUENCE [LARGE SCALE GENOMIC DNA]</scope>
    <source>
        <strain evidence="9">ATCC MYA-4447 / BCRC 22081 / CBS 7064 / NBRC 10061 / NRRL Y-12695</strain>
    </source>
</reference>
<dbReference type="GO" id="GO:0017017">
    <property type="term" value="F:MAP kinase tyrosine/serine/threonine phosphatase activity"/>
    <property type="evidence" value="ECO:0007669"/>
    <property type="project" value="TreeGrafter"/>
</dbReference>
<keyword evidence="3" id="KW-0378">Hydrolase</keyword>
<feature type="domain" description="Tyrosine specific protein phosphatases" evidence="7">
    <location>
        <begin position="291"/>
        <end position="347"/>
    </location>
</feature>
<dbReference type="PROSITE" id="PS50054">
    <property type="entry name" value="TYR_PHOSPHATASE_DUAL"/>
    <property type="match status" value="1"/>
</dbReference>
<gene>
    <name evidence="8" type="primary">Piso0_002117</name>
    <name evidence="8" type="ORF">GNLVRS01_PISO0I03242g</name>
</gene>
<sequence length="394" mass="43458">MSNTSIPMGLSRPATRQVDNQEDGGGFETLQEHKNGGRIFPISPDSMEAIRKEHSEDGRMNYSPKHSRQPSSLSTNRNINMKSLSLNIARPNGGGDTATAGDVNAATSGRPKALTLAIPSEPFGRTAATGTEQASAFPGGGRVLIPSSSDSGLHYENGRSDTQNGGVAASTNPFHKPTLRSPFMSDSTLIDNFSKVKIFNEPSMYARVPEELHESNQLQAYPNGPANVLNDSIYLFSDPEGSTIDINDFDLVVNVARECRDLSQHFDTHNGQKEYLYVPWSHTSLISKELPDITRKIHEFDDSQKKHDKRKILVHCQCGVSRSACVIVAYFMFKFKIGVNEAYELLKTGTNNFSEPTNIDIKNKGYRVDACNRICPNMSLIFELMEFSDSIATK</sequence>
<evidence type="ECO:0000256" key="5">
    <source>
        <dbReference type="SAM" id="MobiDB-lite"/>
    </source>
</evidence>
<dbReference type="InterPro" id="IPR000387">
    <property type="entry name" value="Tyr_Pase_dom"/>
</dbReference>
<evidence type="ECO:0000259" key="6">
    <source>
        <dbReference type="PROSITE" id="PS50054"/>
    </source>
</evidence>
<dbReference type="EC" id="3.1.3.48" evidence="2"/>
<dbReference type="InParanoid" id="G8YE61"/>
<feature type="compositionally biased region" description="Polar residues" evidence="5">
    <location>
        <begin position="69"/>
        <end position="78"/>
    </location>
</feature>
<evidence type="ECO:0000313" key="9">
    <source>
        <dbReference type="Proteomes" id="UP000005222"/>
    </source>
</evidence>
<name>G8YE61_PICSO</name>
<dbReference type="OrthoDB" id="426001at2759"/>
<dbReference type="GO" id="GO:0008330">
    <property type="term" value="F:protein tyrosine/threonine phosphatase activity"/>
    <property type="evidence" value="ECO:0007669"/>
    <property type="project" value="TreeGrafter"/>
</dbReference>
<dbReference type="CDD" id="cd14521">
    <property type="entry name" value="DSP_fungal_SDP1-like"/>
    <property type="match status" value="1"/>
</dbReference>
<feature type="compositionally biased region" description="Basic and acidic residues" evidence="5">
    <location>
        <begin position="48"/>
        <end position="59"/>
    </location>
</feature>
<feature type="domain" description="Tyrosine-protein phosphatase" evidence="6">
    <location>
        <begin position="224"/>
        <end position="372"/>
    </location>
</feature>
<keyword evidence="4" id="KW-0904">Protein phosphatase</keyword>
<proteinExistence type="inferred from homology"/>